<dbReference type="EMBL" id="CP064786">
    <property type="protein sequence ID" value="QSG02267.1"/>
    <property type="molecule type" value="Genomic_DNA"/>
</dbReference>
<evidence type="ECO:0000313" key="1">
    <source>
        <dbReference type="EMBL" id="QSG02267.1"/>
    </source>
</evidence>
<name>A0A897MNY5_9EURY</name>
<dbReference type="Gene3D" id="3.40.50.12780">
    <property type="entry name" value="N-terminal domain of ligase-like"/>
    <property type="match status" value="1"/>
</dbReference>
<protein>
    <submittedName>
        <fullName evidence="1">Acyl-CoA synthetase (AMP-forming)/AMP-acid ligase II</fullName>
    </submittedName>
</protein>
<keyword evidence="1" id="KW-0436">Ligase</keyword>
<dbReference type="RefSeq" id="WP_238479428.1">
    <property type="nucleotide sequence ID" value="NZ_CP064786.1"/>
</dbReference>
<gene>
    <name evidence="1" type="primary">caiC2</name>
    <name evidence="1" type="ORF">AArcS_1046</name>
</gene>
<proteinExistence type="predicted"/>
<dbReference type="AlphaFoldDB" id="A0A897MNY5"/>
<accession>A0A897MNY5</accession>
<dbReference type="GO" id="GO:0016874">
    <property type="term" value="F:ligase activity"/>
    <property type="evidence" value="ECO:0007669"/>
    <property type="project" value="UniProtKB-KW"/>
</dbReference>
<organism evidence="1 2">
    <name type="scientific">Natranaeroarchaeum sulfidigenes</name>
    <dbReference type="NCBI Taxonomy" id="2784880"/>
    <lineage>
        <taxon>Archaea</taxon>
        <taxon>Methanobacteriati</taxon>
        <taxon>Methanobacteriota</taxon>
        <taxon>Stenosarchaea group</taxon>
        <taxon>Halobacteria</taxon>
        <taxon>Halobacteriales</taxon>
        <taxon>Natronoarchaeaceae</taxon>
        <taxon>Natranaeroarchaeum</taxon>
    </lineage>
</organism>
<evidence type="ECO:0000313" key="2">
    <source>
        <dbReference type="Proteomes" id="UP000663586"/>
    </source>
</evidence>
<reference evidence="1" key="1">
    <citation type="submission" date="2020-11" db="EMBL/GenBank/DDBJ databases">
        <title>Carbohydrate-dependent, anaerobic sulfur respiration: A novel catabolism in halophilic archaea.</title>
        <authorList>
            <person name="Sorokin D.Y."/>
            <person name="Messina E."/>
            <person name="Smedile F."/>
            <person name="La Cono V."/>
            <person name="Hallsworth J.E."/>
            <person name="Yakimov M.M."/>
        </authorList>
    </citation>
    <scope>NUCLEOTIDE SEQUENCE</scope>
    <source>
        <strain evidence="1">AArc-S</strain>
    </source>
</reference>
<dbReference type="GeneID" id="70684434"/>
<sequence length="246" mass="26564">MERLDEDTVRTLGDLLPRERRSGAVAVRADGDTDHVYTYQRFLTTAWKTGNFFRHLGVREGVTVGIVAEPRPQPLLGLFGATLLGAQVRLDPPEAIDARVVLAPTDRIERYELPPGGQRVGYAASPSEPSVRYFEENIWSENPTIPPEDRDPKATAIVTDDTSYSHEHLLSTAFDTVERLSLGPGEMVAVRAPLADPRTVAAGVLAPLLGGGAVQLGADGSDADAEIVADVEPATDRWLDVSDITV</sequence>
<dbReference type="Proteomes" id="UP000663586">
    <property type="component" value="Chromosome"/>
</dbReference>
<keyword evidence="2" id="KW-1185">Reference proteome</keyword>
<dbReference type="SUPFAM" id="SSF56801">
    <property type="entry name" value="Acetyl-CoA synthetase-like"/>
    <property type="match status" value="1"/>
</dbReference>
<dbReference type="KEGG" id="hara:AArcS_1046"/>
<dbReference type="InterPro" id="IPR042099">
    <property type="entry name" value="ANL_N_sf"/>
</dbReference>